<gene>
    <name evidence="1" type="ORF">BZL54_04585</name>
</gene>
<proteinExistence type="predicted"/>
<name>A0A2A4FM67_9BURK</name>
<dbReference type="EMBL" id="MTZU01000013">
    <property type="protein sequence ID" value="PCE33506.1"/>
    <property type="molecule type" value="Genomic_DNA"/>
</dbReference>
<dbReference type="Proteomes" id="UP000217994">
    <property type="component" value="Unassembled WGS sequence"/>
</dbReference>
<accession>A0A2A4FM67</accession>
<evidence type="ECO:0000313" key="2">
    <source>
        <dbReference type="Proteomes" id="UP000217994"/>
    </source>
</evidence>
<organism evidence="1 2">
    <name type="scientific">Burkholderia ubonensis subsp. mesacidophila</name>
    <dbReference type="NCBI Taxonomy" id="265293"/>
    <lineage>
        <taxon>Bacteria</taxon>
        <taxon>Pseudomonadati</taxon>
        <taxon>Pseudomonadota</taxon>
        <taxon>Betaproteobacteria</taxon>
        <taxon>Burkholderiales</taxon>
        <taxon>Burkholderiaceae</taxon>
        <taxon>Burkholderia</taxon>
        <taxon>Burkholderia cepacia complex</taxon>
    </lineage>
</organism>
<sequence>MLSRYEEDPDQFHISQECMAQCTGPLGEVKPERFDALALALARGYHDGKLSFAFCDSIVNILVEKVYSDAVAQRDTWPPLFWDVFLAFDAGEFFRPGERHIDPAEKYTRPLIAAIVAEKPD</sequence>
<comment type="caution">
    <text evidence="1">The sequence shown here is derived from an EMBL/GenBank/DDBJ whole genome shotgun (WGS) entry which is preliminary data.</text>
</comment>
<reference evidence="1 2" key="1">
    <citation type="submission" date="2017-01" db="EMBL/GenBank/DDBJ databases">
        <title>Whole-Genome Shotgun Sequencing of Two beta-Proteobacterial Species in Search of the Bulgecin Biosynthetic Cluster.</title>
        <authorList>
            <person name="Horsman M.E."/>
            <person name="Marous D.R."/>
            <person name="Li R."/>
            <person name="Oliver R.A."/>
            <person name="Byun B."/>
            <person name="Emrich S.J."/>
            <person name="Boggess B."/>
            <person name="Townsend C.A."/>
            <person name="Mobashery S."/>
        </authorList>
    </citation>
    <scope>NUCLEOTIDE SEQUENCE [LARGE SCALE GENOMIC DNA]</scope>
    <source>
        <strain evidence="1 2">ATCC 31433</strain>
    </source>
</reference>
<protein>
    <submittedName>
        <fullName evidence="1">Uncharacterized protein</fullName>
    </submittedName>
</protein>
<dbReference type="AlphaFoldDB" id="A0A2A4FM67"/>
<evidence type="ECO:0000313" key="1">
    <source>
        <dbReference type="EMBL" id="PCE33506.1"/>
    </source>
</evidence>